<dbReference type="InterPro" id="IPR028082">
    <property type="entry name" value="Peripla_BP_I"/>
</dbReference>
<dbReference type="PANTHER" id="PTHR30146">
    <property type="entry name" value="LACI-RELATED TRANSCRIPTIONAL REPRESSOR"/>
    <property type="match status" value="1"/>
</dbReference>
<dbReference type="Gene3D" id="3.40.50.2300">
    <property type="match status" value="2"/>
</dbReference>
<dbReference type="Pfam" id="PF00356">
    <property type="entry name" value="LacI"/>
    <property type="match status" value="1"/>
</dbReference>
<dbReference type="CDD" id="cd06267">
    <property type="entry name" value="PBP1_LacI_sugar_binding-like"/>
    <property type="match status" value="1"/>
</dbReference>
<dbReference type="Pfam" id="PF13377">
    <property type="entry name" value="Peripla_BP_3"/>
    <property type="match status" value="1"/>
</dbReference>
<accession>A0A238VRR7</accession>
<dbReference type="SMART" id="SM00354">
    <property type="entry name" value="HTH_LACI"/>
    <property type="match status" value="1"/>
</dbReference>
<dbReference type="SUPFAM" id="SSF47413">
    <property type="entry name" value="lambda repressor-like DNA-binding domains"/>
    <property type="match status" value="1"/>
</dbReference>
<dbReference type="EMBL" id="FZNY01000001">
    <property type="protein sequence ID" value="SNR37030.1"/>
    <property type="molecule type" value="Genomic_DNA"/>
</dbReference>
<dbReference type="InterPro" id="IPR010982">
    <property type="entry name" value="Lambda_DNA-bd_dom_sf"/>
</dbReference>
<sequence>MNKRKATTLKEIAKKLDISISTASRALNNHPDISDATKEKVQQLAEKLHYSPNLFAQGFRTQRSHILGVIVPNIAHYFTSTILKGILEEAETKGYKVIVSESNNNENKQSEMLRTMSQFGVDGILLALSRKTTSVDSILNTLDTVPLVLFDKVSHKIPCTQVVVDEEIAAFNAVEHLINTGKKRIAIIKETENSFNSEKRFAGYLRALKEHHIEVDKKIILSTEDVSLYKGRMMTNILLSLKERPDAIFAITDTAAIGAIKALHKYNIKIPEEIAVVGFSNSIHATIIQPSLTTVDQPGEKIGKTAVTYLIKEIESNKNEITTKTVTVKTHLIVRDSSFKV</sequence>
<reference evidence="5 6" key="1">
    <citation type="submission" date="2017-06" db="EMBL/GenBank/DDBJ databases">
        <authorList>
            <person name="Kim H.J."/>
            <person name="Triplett B.A."/>
        </authorList>
    </citation>
    <scope>NUCLEOTIDE SEQUENCE [LARGE SCALE GENOMIC DNA]</scope>
    <source>
        <strain evidence="5 6">DSM 25597</strain>
    </source>
</reference>
<keyword evidence="6" id="KW-1185">Reference proteome</keyword>
<organism evidence="5 6">
    <name type="scientific">Dokdonia pacifica</name>
    <dbReference type="NCBI Taxonomy" id="1627892"/>
    <lineage>
        <taxon>Bacteria</taxon>
        <taxon>Pseudomonadati</taxon>
        <taxon>Bacteroidota</taxon>
        <taxon>Flavobacteriia</taxon>
        <taxon>Flavobacteriales</taxon>
        <taxon>Flavobacteriaceae</taxon>
        <taxon>Dokdonia</taxon>
    </lineage>
</organism>
<proteinExistence type="predicted"/>
<dbReference type="Gene3D" id="1.10.260.40">
    <property type="entry name" value="lambda repressor-like DNA-binding domains"/>
    <property type="match status" value="1"/>
</dbReference>
<keyword evidence="1" id="KW-0805">Transcription regulation</keyword>
<dbReference type="PANTHER" id="PTHR30146:SF109">
    <property type="entry name" value="HTH-TYPE TRANSCRIPTIONAL REGULATOR GALS"/>
    <property type="match status" value="1"/>
</dbReference>
<evidence type="ECO:0000313" key="5">
    <source>
        <dbReference type="EMBL" id="SNR37030.1"/>
    </source>
</evidence>
<protein>
    <submittedName>
        <fullName evidence="5">Transcriptional regulator, LacI family</fullName>
    </submittedName>
</protein>
<dbReference type="AlphaFoldDB" id="A0A238VRR7"/>
<dbReference type="InterPro" id="IPR046335">
    <property type="entry name" value="LacI/GalR-like_sensor"/>
</dbReference>
<evidence type="ECO:0000256" key="1">
    <source>
        <dbReference type="ARBA" id="ARBA00023015"/>
    </source>
</evidence>
<keyword evidence="3" id="KW-0804">Transcription</keyword>
<dbReference type="CDD" id="cd01392">
    <property type="entry name" value="HTH_LacI"/>
    <property type="match status" value="1"/>
</dbReference>
<dbReference type="RefSeq" id="WP_089370737.1">
    <property type="nucleotide sequence ID" value="NZ_BMEP01000002.1"/>
</dbReference>
<dbReference type="SUPFAM" id="SSF53822">
    <property type="entry name" value="Periplasmic binding protein-like I"/>
    <property type="match status" value="1"/>
</dbReference>
<dbReference type="GO" id="GO:0003700">
    <property type="term" value="F:DNA-binding transcription factor activity"/>
    <property type="evidence" value="ECO:0007669"/>
    <property type="project" value="TreeGrafter"/>
</dbReference>
<dbReference type="InterPro" id="IPR000843">
    <property type="entry name" value="HTH_LacI"/>
</dbReference>
<evidence type="ECO:0000259" key="4">
    <source>
        <dbReference type="PROSITE" id="PS50932"/>
    </source>
</evidence>
<evidence type="ECO:0000256" key="2">
    <source>
        <dbReference type="ARBA" id="ARBA00023125"/>
    </source>
</evidence>
<evidence type="ECO:0000313" key="6">
    <source>
        <dbReference type="Proteomes" id="UP000198379"/>
    </source>
</evidence>
<name>A0A238VRR7_9FLAO</name>
<dbReference type="Proteomes" id="UP000198379">
    <property type="component" value="Unassembled WGS sequence"/>
</dbReference>
<dbReference type="GO" id="GO:0000976">
    <property type="term" value="F:transcription cis-regulatory region binding"/>
    <property type="evidence" value="ECO:0007669"/>
    <property type="project" value="TreeGrafter"/>
</dbReference>
<feature type="domain" description="HTH lacI-type" evidence="4">
    <location>
        <begin position="7"/>
        <end position="61"/>
    </location>
</feature>
<gene>
    <name evidence="5" type="ORF">SAMN06265376_101273</name>
</gene>
<evidence type="ECO:0000256" key="3">
    <source>
        <dbReference type="ARBA" id="ARBA00023163"/>
    </source>
</evidence>
<keyword evidence="2" id="KW-0238">DNA-binding</keyword>
<dbReference type="OrthoDB" id="9768806at2"/>
<dbReference type="PROSITE" id="PS50932">
    <property type="entry name" value="HTH_LACI_2"/>
    <property type="match status" value="1"/>
</dbReference>